<dbReference type="EMBL" id="KZ819215">
    <property type="protein sequence ID" value="PWY97188.1"/>
    <property type="molecule type" value="Genomic_DNA"/>
</dbReference>
<organism evidence="1 2">
    <name type="scientific">Testicularia cyperi</name>
    <dbReference type="NCBI Taxonomy" id="1882483"/>
    <lineage>
        <taxon>Eukaryota</taxon>
        <taxon>Fungi</taxon>
        <taxon>Dikarya</taxon>
        <taxon>Basidiomycota</taxon>
        <taxon>Ustilaginomycotina</taxon>
        <taxon>Ustilaginomycetes</taxon>
        <taxon>Ustilaginales</taxon>
        <taxon>Anthracoideaceae</taxon>
        <taxon>Testicularia</taxon>
    </lineage>
</organism>
<dbReference type="Proteomes" id="UP000246740">
    <property type="component" value="Unassembled WGS sequence"/>
</dbReference>
<accession>A0A317XI73</accession>
<reference evidence="1 2" key="1">
    <citation type="journal article" date="2018" name="Mol. Biol. Evol.">
        <title>Broad Genomic Sampling Reveals a Smut Pathogenic Ancestry of the Fungal Clade Ustilaginomycotina.</title>
        <authorList>
            <person name="Kijpornyongpan T."/>
            <person name="Mondo S.J."/>
            <person name="Barry K."/>
            <person name="Sandor L."/>
            <person name="Lee J."/>
            <person name="Lipzen A."/>
            <person name="Pangilinan J."/>
            <person name="LaButti K."/>
            <person name="Hainaut M."/>
            <person name="Henrissat B."/>
            <person name="Grigoriev I.V."/>
            <person name="Spatafora J.W."/>
            <person name="Aime M.C."/>
        </authorList>
    </citation>
    <scope>NUCLEOTIDE SEQUENCE [LARGE SCALE GENOMIC DNA]</scope>
    <source>
        <strain evidence="1 2">MCA 3645</strain>
    </source>
</reference>
<protein>
    <submittedName>
        <fullName evidence="1">Uncharacterized protein</fullName>
    </submittedName>
</protein>
<gene>
    <name evidence="1" type="ORF">BCV70DRAFT_70640</name>
</gene>
<sequence length="142" mass="16015">MSRNRTRLQPQYCPVLHLAIAWSLHMTEPGFSERLCRSLQCTLFPCLGCSFYASLSLASPLTSRQELQLLCRYSTVPCCNEQPQSQNLHALELPRVCCWTTMAHAGLNHPARPARLAQAGEPMTLRLQRSSESSQGQEDLRE</sequence>
<evidence type="ECO:0000313" key="1">
    <source>
        <dbReference type="EMBL" id="PWY97188.1"/>
    </source>
</evidence>
<keyword evidence="2" id="KW-1185">Reference proteome</keyword>
<name>A0A317XI73_9BASI</name>
<proteinExistence type="predicted"/>
<dbReference type="InParanoid" id="A0A317XI73"/>
<evidence type="ECO:0000313" key="2">
    <source>
        <dbReference type="Proteomes" id="UP000246740"/>
    </source>
</evidence>
<dbReference type="AlphaFoldDB" id="A0A317XI73"/>